<keyword evidence="3" id="KW-0732">Signal</keyword>
<dbReference type="SUPFAM" id="SSF53474">
    <property type="entry name" value="alpha/beta-Hydrolases"/>
    <property type="match status" value="1"/>
</dbReference>
<organism evidence="7 8">
    <name type="scientific">Momordica charantia</name>
    <name type="common">Bitter gourd</name>
    <name type="synonym">Balsam pear</name>
    <dbReference type="NCBI Taxonomy" id="3673"/>
    <lineage>
        <taxon>Eukaryota</taxon>
        <taxon>Viridiplantae</taxon>
        <taxon>Streptophyta</taxon>
        <taxon>Embryophyta</taxon>
        <taxon>Tracheophyta</taxon>
        <taxon>Spermatophyta</taxon>
        <taxon>Magnoliopsida</taxon>
        <taxon>eudicotyledons</taxon>
        <taxon>Gunneridae</taxon>
        <taxon>Pentapetalae</taxon>
        <taxon>rosids</taxon>
        <taxon>fabids</taxon>
        <taxon>Cucurbitales</taxon>
        <taxon>Cucurbitaceae</taxon>
        <taxon>Momordiceae</taxon>
        <taxon>Momordica</taxon>
    </lineage>
</organism>
<accession>A0A6J1DE48</accession>
<keyword evidence="5" id="KW-0443">Lipid metabolism</keyword>
<dbReference type="InterPro" id="IPR029058">
    <property type="entry name" value="AB_hydrolase_fold"/>
</dbReference>
<evidence type="ECO:0000313" key="8">
    <source>
        <dbReference type="RefSeq" id="XP_022151799.1"/>
    </source>
</evidence>
<evidence type="ECO:0000313" key="7">
    <source>
        <dbReference type="Proteomes" id="UP000504603"/>
    </source>
</evidence>
<keyword evidence="7" id="KW-1185">Reference proteome</keyword>
<dbReference type="InterPro" id="IPR056304">
    <property type="entry name" value="Lip-like_C"/>
</dbReference>
<proteinExistence type="predicted"/>
<dbReference type="GO" id="GO:0005576">
    <property type="term" value="C:extracellular region"/>
    <property type="evidence" value="ECO:0007669"/>
    <property type="project" value="UniProtKB-SubCell"/>
</dbReference>
<dbReference type="KEGG" id="mcha:111019695"/>
<feature type="domain" description="Lipase-like C-terminal" evidence="6">
    <location>
        <begin position="75"/>
        <end position="187"/>
    </location>
</feature>
<evidence type="ECO:0000256" key="2">
    <source>
        <dbReference type="ARBA" id="ARBA00022525"/>
    </source>
</evidence>
<dbReference type="OrthoDB" id="206848at2759"/>
<evidence type="ECO:0000256" key="3">
    <source>
        <dbReference type="ARBA" id="ARBA00022729"/>
    </source>
</evidence>
<dbReference type="GeneID" id="111019695"/>
<evidence type="ECO:0000256" key="5">
    <source>
        <dbReference type="ARBA" id="ARBA00023098"/>
    </source>
</evidence>
<evidence type="ECO:0000256" key="1">
    <source>
        <dbReference type="ARBA" id="ARBA00004613"/>
    </source>
</evidence>
<name>A0A6J1DE48_MOMCH</name>
<reference evidence="8" key="1">
    <citation type="submission" date="2025-08" db="UniProtKB">
        <authorList>
            <consortium name="RefSeq"/>
        </authorList>
    </citation>
    <scope>IDENTIFICATION</scope>
    <source>
        <strain evidence="8">OHB3-1</strain>
    </source>
</reference>
<dbReference type="Gene3D" id="3.40.50.1820">
    <property type="entry name" value="alpha/beta hydrolase"/>
    <property type="match status" value="1"/>
</dbReference>
<dbReference type="GO" id="GO:0006629">
    <property type="term" value="P:lipid metabolic process"/>
    <property type="evidence" value="ECO:0007669"/>
    <property type="project" value="UniProtKB-KW"/>
</dbReference>
<comment type="subcellular location">
    <subcellularLocation>
        <location evidence="1">Secreted</location>
    </subcellularLocation>
</comment>
<evidence type="ECO:0000256" key="4">
    <source>
        <dbReference type="ARBA" id="ARBA00022801"/>
    </source>
</evidence>
<dbReference type="RefSeq" id="XP_022151799.1">
    <property type="nucleotide sequence ID" value="XM_022296107.1"/>
</dbReference>
<evidence type="ECO:0000259" key="6">
    <source>
        <dbReference type="Pfam" id="PF24708"/>
    </source>
</evidence>
<dbReference type="GO" id="GO:0016787">
    <property type="term" value="F:hydrolase activity"/>
    <property type="evidence" value="ECO:0007669"/>
    <property type="project" value="UniProtKB-KW"/>
</dbReference>
<gene>
    <name evidence="8" type="primary">LOC111019695</name>
</gene>
<dbReference type="Proteomes" id="UP000504603">
    <property type="component" value="Unplaced"/>
</dbReference>
<keyword evidence="4" id="KW-0378">Hydrolase</keyword>
<dbReference type="Pfam" id="PF24708">
    <property type="entry name" value="Lip_C"/>
    <property type="match status" value="1"/>
</dbReference>
<dbReference type="PANTHER" id="PTHR34043:SF3">
    <property type="entry name" value="ALPHA_BETA-HYDROLASES SUPERFAMILY PROTEIN"/>
    <property type="match status" value="1"/>
</dbReference>
<keyword evidence="2" id="KW-0964">Secreted</keyword>
<dbReference type="PANTHER" id="PTHR34043">
    <property type="entry name" value="ALPHA/BETA-HYDROLASES SUPERFAMILY PROTEIN"/>
    <property type="match status" value="1"/>
</dbReference>
<protein>
    <submittedName>
        <fullName evidence="8">Uncharacterized protein LOC111019695</fullName>
    </submittedName>
</protein>
<dbReference type="AlphaFoldDB" id="A0A6J1DE48"/>
<sequence>MIGSWVALVLLLWELFLSSLVHLVYGLYIFSSAVAGDFSEALSSRFRKGNLVNFEAKTVGPMKSLALPSSSNLPPIVLVHGIFGFGKGRLGNLSYFAGAENKDERVLVPDLGSLTSIYDRARELFYCLKGGRVDYGQEHSEVYGHSRFGRFYQQGHYPEWDEDHPIHLVGHSAGAQVARLLQQMLADKAFKGHENTSENWVLSVTAISGAFNGTTRTYLDGMQPEDGETMKPISLLQLCRVGVIAYDWLDITWLKKYYNFGFDHFNMSWRKSGVLGVLKCLLGNAGPFASGDWILPDLTIQGSMRLNRRLQTFPTTYYFSYATKPARKIFGLTVPFSIIGIHPLLSLRALQMSWWRFPSPPYKGYRDEDWQENDGALNTISMTHPRFPVEHPSHFLLNESEFQSWEPGVWYYKIVEADHISFIINRERAGVQFDLIYDGIFERCRKHAFRRNKLTLPNQVH</sequence>